<protein>
    <submittedName>
        <fullName evidence="1">Uncharacterized protein</fullName>
    </submittedName>
</protein>
<sequence>MYSSFFFQWLRHWLNGDGSRMCPALYLLEQLQNILPCGTCWRMFISSQRKMISTLGCSVRREYIRLSRRTRISSWEVLALSLVNGFGNHGHL</sequence>
<organism evidence="1">
    <name type="scientific">Arundo donax</name>
    <name type="common">Giant reed</name>
    <name type="synonym">Donax arundinaceus</name>
    <dbReference type="NCBI Taxonomy" id="35708"/>
    <lineage>
        <taxon>Eukaryota</taxon>
        <taxon>Viridiplantae</taxon>
        <taxon>Streptophyta</taxon>
        <taxon>Embryophyta</taxon>
        <taxon>Tracheophyta</taxon>
        <taxon>Spermatophyta</taxon>
        <taxon>Magnoliopsida</taxon>
        <taxon>Liliopsida</taxon>
        <taxon>Poales</taxon>
        <taxon>Poaceae</taxon>
        <taxon>PACMAD clade</taxon>
        <taxon>Arundinoideae</taxon>
        <taxon>Arundineae</taxon>
        <taxon>Arundo</taxon>
    </lineage>
</organism>
<reference evidence="1" key="2">
    <citation type="journal article" date="2015" name="Data Brief">
        <title>Shoot transcriptome of the giant reed, Arundo donax.</title>
        <authorList>
            <person name="Barrero R.A."/>
            <person name="Guerrero F.D."/>
            <person name="Moolhuijzen P."/>
            <person name="Goolsby J.A."/>
            <person name="Tidwell J."/>
            <person name="Bellgard S.E."/>
            <person name="Bellgard M.I."/>
        </authorList>
    </citation>
    <scope>NUCLEOTIDE SEQUENCE</scope>
    <source>
        <tissue evidence="1">Shoot tissue taken approximately 20 cm above the soil surface</tissue>
    </source>
</reference>
<name>A0A0A9DND2_ARUDO</name>
<proteinExistence type="predicted"/>
<accession>A0A0A9DND2</accession>
<reference evidence="1" key="1">
    <citation type="submission" date="2014-09" db="EMBL/GenBank/DDBJ databases">
        <authorList>
            <person name="Magalhaes I.L.F."/>
            <person name="Oliveira U."/>
            <person name="Santos F.R."/>
            <person name="Vidigal T.H.D.A."/>
            <person name="Brescovit A.D."/>
            <person name="Santos A.J."/>
        </authorList>
    </citation>
    <scope>NUCLEOTIDE SEQUENCE</scope>
    <source>
        <tissue evidence="1">Shoot tissue taken approximately 20 cm above the soil surface</tissue>
    </source>
</reference>
<evidence type="ECO:0000313" key="1">
    <source>
        <dbReference type="EMBL" id="JAD87135.1"/>
    </source>
</evidence>
<dbReference type="AlphaFoldDB" id="A0A0A9DND2"/>
<dbReference type="EMBL" id="GBRH01210760">
    <property type="protein sequence ID" value="JAD87135.1"/>
    <property type="molecule type" value="Transcribed_RNA"/>
</dbReference>